<name>A0A8K0GSV1_9ROSA</name>
<evidence type="ECO:0000313" key="3">
    <source>
        <dbReference type="EMBL" id="KAF3440082.1"/>
    </source>
</evidence>
<organism evidence="3 4">
    <name type="scientific">Rhamnella rubrinervis</name>
    <dbReference type="NCBI Taxonomy" id="2594499"/>
    <lineage>
        <taxon>Eukaryota</taxon>
        <taxon>Viridiplantae</taxon>
        <taxon>Streptophyta</taxon>
        <taxon>Embryophyta</taxon>
        <taxon>Tracheophyta</taxon>
        <taxon>Spermatophyta</taxon>
        <taxon>Magnoliopsida</taxon>
        <taxon>eudicotyledons</taxon>
        <taxon>Gunneridae</taxon>
        <taxon>Pentapetalae</taxon>
        <taxon>rosids</taxon>
        <taxon>fabids</taxon>
        <taxon>Rosales</taxon>
        <taxon>Rhamnaceae</taxon>
        <taxon>rhamnoid group</taxon>
        <taxon>Rhamneae</taxon>
        <taxon>Rhamnella</taxon>
    </lineage>
</organism>
<feature type="region of interest" description="Disordered" evidence="1">
    <location>
        <begin position="397"/>
        <end position="418"/>
    </location>
</feature>
<evidence type="ECO:0000256" key="1">
    <source>
        <dbReference type="SAM" id="MobiDB-lite"/>
    </source>
</evidence>
<keyword evidence="4" id="KW-1185">Reference proteome</keyword>
<reference evidence="3" key="1">
    <citation type="submission" date="2020-03" db="EMBL/GenBank/DDBJ databases">
        <title>A high-quality chromosome-level genome assembly of a woody plant with both climbing and erect habits, Rhamnella rubrinervis.</title>
        <authorList>
            <person name="Lu Z."/>
            <person name="Yang Y."/>
            <person name="Zhu X."/>
            <person name="Sun Y."/>
        </authorList>
    </citation>
    <scope>NUCLEOTIDE SEQUENCE</scope>
    <source>
        <strain evidence="3">BYM</strain>
        <tissue evidence="3">Leaf</tissue>
    </source>
</reference>
<sequence>MAEIKEIINPNKLPQIDITPTKNICPDQDDESVIIDIPEELEPDLNRTCWIHRVPTNLRQVNEAAYTPQLVSIGPFHHGKPKYKSMEDRKAKYQQQFWKRGFCERIVQNNVNVVEAFMKDGDRMQRIRRCYAGTFDHVDDLAKVILRDACFIFELFLRNYESKIRAEADEVTNGYVMRTPWLKHGIELDLILLENQVPFFVFTELFDFIMDTQPVNITPLIHLISECKNQSQRHVSLLKLVIEFFGDYYCNGKALDEEEQQKLLEEQSSCQTQQIHHTTDLKPSPPAGMTRFDPEQTSGDLDIAPEEKEERSPLTRLKEYQVPNVRLEACDANVDVGGGGDPSSESDHVAVTPKDLRSDLEVADMETEAVVGMKRYDVPNPGSEEEIVGLTLKQMKRYDVPNPGSDGGSSSESDHDRHKPVKNLIISNLVPPKCMERLLTIKHFTDLVRQFLCPQEYKAPLSSITSINCLHSAKKLDRAGVKFIPCKNQYMSEILNNYDNDNRAKCMPCTSLKVMVPKFKVEDDMECVMRNVMALEQCLYPLEAHICNYVSLLDQLIDTAEDVELLMEKRVVENLLGSNEAVANLINKLRDQIVEARFCYSDLCQHLNRHYDNWWSVSKETLKRVYFKDLWTGSSTVVGFAVTLFSVVSVISTIQGLFSG</sequence>
<comment type="caution">
    <text evidence="3">The sequence shown here is derived from an EMBL/GenBank/DDBJ whole genome shotgun (WGS) entry which is preliminary data.</text>
</comment>
<feature type="region of interest" description="Disordered" evidence="1">
    <location>
        <begin position="269"/>
        <end position="313"/>
    </location>
</feature>
<proteinExistence type="predicted"/>
<dbReference type="EMBL" id="VOIH02000008">
    <property type="protein sequence ID" value="KAF3440082.1"/>
    <property type="molecule type" value="Genomic_DNA"/>
</dbReference>
<keyword evidence="2" id="KW-0812">Transmembrane</keyword>
<feature type="transmembrane region" description="Helical" evidence="2">
    <location>
        <begin position="637"/>
        <end position="658"/>
    </location>
</feature>
<dbReference type="PANTHER" id="PTHR31170:SF9">
    <property type="entry name" value="PROTEIN, PUTATIVE (DUF247)-RELATED"/>
    <property type="match status" value="1"/>
</dbReference>
<dbReference type="PANTHER" id="PTHR31170">
    <property type="entry name" value="BNAC04G53230D PROTEIN"/>
    <property type="match status" value="1"/>
</dbReference>
<keyword evidence="2" id="KW-0472">Membrane</keyword>
<gene>
    <name evidence="3" type="ORF">FNV43_RR18360</name>
</gene>
<dbReference type="Pfam" id="PF03140">
    <property type="entry name" value="DUF247"/>
    <property type="match status" value="2"/>
</dbReference>
<protein>
    <submittedName>
        <fullName evidence="3">Uncharacterized protein</fullName>
    </submittedName>
</protein>
<keyword evidence="2" id="KW-1133">Transmembrane helix</keyword>
<evidence type="ECO:0000313" key="4">
    <source>
        <dbReference type="Proteomes" id="UP000796880"/>
    </source>
</evidence>
<accession>A0A8K0GSV1</accession>
<evidence type="ECO:0000256" key="2">
    <source>
        <dbReference type="SAM" id="Phobius"/>
    </source>
</evidence>
<dbReference type="OrthoDB" id="591587at2759"/>
<dbReference type="AlphaFoldDB" id="A0A8K0GSV1"/>
<dbReference type="InterPro" id="IPR004158">
    <property type="entry name" value="DUF247_pln"/>
</dbReference>
<dbReference type="Proteomes" id="UP000796880">
    <property type="component" value="Unassembled WGS sequence"/>
</dbReference>